<dbReference type="Pfam" id="PF05128">
    <property type="entry name" value="DUF697"/>
    <property type="match status" value="1"/>
</dbReference>
<keyword evidence="3" id="KW-1003">Cell membrane</keyword>
<evidence type="ECO:0000313" key="9">
    <source>
        <dbReference type="EMBL" id="KAA0696613.1"/>
    </source>
</evidence>
<evidence type="ECO:0000256" key="8">
    <source>
        <dbReference type="SAM" id="Phobius"/>
    </source>
</evidence>
<keyword evidence="10" id="KW-1185">Reference proteome</keyword>
<dbReference type="InterPro" id="IPR006507">
    <property type="entry name" value="UPF0283"/>
</dbReference>
<keyword evidence="6 8" id="KW-1133">Transmembrane helix</keyword>
<evidence type="ECO:0000313" key="10">
    <source>
        <dbReference type="Proteomes" id="UP000463138"/>
    </source>
</evidence>
<proteinExistence type="inferred from homology"/>
<comment type="similarity">
    <text evidence="2">Belongs to the UPF0283 family.</text>
</comment>
<organism evidence="9 10">
    <name type="scientific">Halopseudomonas laoshanensis</name>
    <dbReference type="NCBI Taxonomy" id="2268758"/>
    <lineage>
        <taxon>Bacteria</taxon>
        <taxon>Pseudomonadati</taxon>
        <taxon>Pseudomonadota</taxon>
        <taxon>Gammaproteobacteria</taxon>
        <taxon>Pseudomonadales</taxon>
        <taxon>Pseudomonadaceae</taxon>
        <taxon>Halopseudomonas</taxon>
    </lineage>
</organism>
<comment type="subcellular location">
    <subcellularLocation>
        <location evidence="1">Cell inner membrane</location>
        <topology evidence="1">Multi-pass membrane protein</topology>
    </subcellularLocation>
</comment>
<dbReference type="InterPro" id="IPR021147">
    <property type="entry name" value="DUF697"/>
</dbReference>
<gene>
    <name evidence="9" type="ORF">DT594_04580</name>
</gene>
<dbReference type="RefSeq" id="WP_149331561.1">
    <property type="nucleotide sequence ID" value="NZ_QOVF01000001.1"/>
</dbReference>
<evidence type="ECO:0000256" key="5">
    <source>
        <dbReference type="ARBA" id="ARBA00022692"/>
    </source>
</evidence>
<evidence type="ECO:0000256" key="1">
    <source>
        <dbReference type="ARBA" id="ARBA00004429"/>
    </source>
</evidence>
<dbReference type="NCBIfam" id="TIGR01620">
    <property type="entry name" value="hyp_HI0043"/>
    <property type="match status" value="1"/>
</dbReference>
<dbReference type="Proteomes" id="UP000463138">
    <property type="component" value="Unassembled WGS sequence"/>
</dbReference>
<sequence length="344" mass="37735">MTYKPTSDQPHILETWEPAPAQPADEVKVLGESAEQLRPRATATEVPLPGTLNAPPVSPWPARMGKLLLAVVVGGAALEWGRWTLDAWTWNPVAGGVIGALGLGLAGTGLLSWRALRQQRQRLTTLEQLRKEMRIALADPSERLALDWLERLQALYRDTPLAPRMAEVCSALDQSHSAQEVSRRLNQQFYQPLDIQARLMIRNESVSTGMLVATSPWVSIDLLLVVWRNIRMMQRVAICYGLPIGQLGRWRLARHVLRNIALAGGSEMAIGALSDSLLSGMLEKLAARIGQGIGIGLYSSRLGHFTLDLCRAAPLADQSSLAEDNRGIIQGIRTRLGRKSDASL</sequence>
<keyword evidence="5 8" id="KW-0812">Transmembrane</keyword>
<feature type="transmembrane region" description="Helical" evidence="8">
    <location>
        <begin position="67"/>
        <end position="85"/>
    </location>
</feature>
<feature type="transmembrane region" description="Helical" evidence="8">
    <location>
        <begin position="206"/>
        <end position="227"/>
    </location>
</feature>
<dbReference type="EMBL" id="QOVF01000001">
    <property type="protein sequence ID" value="KAA0696613.1"/>
    <property type="molecule type" value="Genomic_DNA"/>
</dbReference>
<keyword evidence="7 8" id="KW-0472">Membrane</keyword>
<evidence type="ECO:0000256" key="4">
    <source>
        <dbReference type="ARBA" id="ARBA00022519"/>
    </source>
</evidence>
<name>A0A7V7KXE9_9GAMM</name>
<evidence type="ECO:0000256" key="3">
    <source>
        <dbReference type="ARBA" id="ARBA00022475"/>
    </source>
</evidence>
<dbReference type="PANTHER" id="PTHR39342">
    <property type="entry name" value="UPF0283 MEMBRANE PROTEIN YCJF"/>
    <property type="match status" value="1"/>
</dbReference>
<dbReference type="GO" id="GO:0005886">
    <property type="term" value="C:plasma membrane"/>
    <property type="evidence" value="ECO:0007669"/>
    <property type="project" value="UniProtKB-SubCell"/>
</dbReference>
<dbReference type="AlphaFoldDB" id="A0A7V7KXE9"/>
<accession>A0A7V7KXE9</accession>
<keyword evidence="4" id="KW-0997">Cell inner membrane</keyword>
<dbReference type="OrthoDB" id="958025at2"/>
<evidence type="ECO:0000256" key="2">
    <source>
        <dbReference type="ARBA" id="ARBA00008255"/>
    </source>
</evidence>
<protein>
    <submittedName>
        <fullName evidence="9">DUF697 domain-containing protein</fullName>
    </submittedName>
</protein>
<dbReference type="PANTHER" id="PTHR39342:SF1">
    <property type="entry name" value="UPF0283 MEMBRANE PROTEIN YCJF"/>
    <property type="match status" value="1"/>
</dbReference>
<comment type="caution">
    <text evidence="9">The sequence shown here is derived from an EMBL/GenBank/DDBJ whole genome shotgun (WGS) entry which is preliminary data.</text>
</comment>
<feature type="transmembrane region" description="Helical" evidence="8">
    <location>
        <begin position="97"/>
        <end position="116"/>
    </location>
</feature>
<evidence type="ECO:0000256" key="7">
    <source>
        <dbReference type="ARBA" id="ARBA00023136"/>
    </source>
</evidence>
<evidence type="ECO:0000256" key="6">
    <source>
        <dbReference type="ARBA" id="ARBA00022989"/>
    </source>
</evidence>
<reference evidence="9 10" key="1">
    <citation type="submission" date="2018-07" db="EMBL/GenBank/DDBJ databases">
        <title>Pseudomonas laoshanensis sp. nov., isolated from soil.</title>
        <authorList>
            <person name="Sun J."/>
            <person name="Yu L."/>
            <person name="Wang M."/>
            <person name="Zhang C."/>
        </authorList>
    </citation>
    <scope>NUCLEOTIDE SEQUENCE [LARGE SCALE GENOMIC DNA]</scope>
    <source>
        <strain evidence="9 10">Y22</strain>
    </source>
</reference>